<name>A0A0D3I6R3_EMIH1</name>
<dbReference type="KEGG" id="ehx:EMIHUDRAFT_218669"/>
<dbReference type="AlphaFoldDB" id="A0A0D3I6R3"/>
<dbReference type="Pfam" id="PF00300">
    <property type="entry name" value="His_Phos_1"/>
    <property type="match status" value="1"/>
</dbReference>
<accession>A0A0D3I6R3</accession>
<reference evidence="3" key="2">
    <citation type="submission" date="2024-10" db="UniProtKB">
        <authorList>
            <consortium name="EnsemblProtists"/>
        </authorList>
    </citation>
    <scope>IDENTIFICATION</scope>
</reference>
<dbReference type="GeneID" id="17253096"/>
<dbReference type="EnsemblProtists" id="EOD06948">
    <property type="protein sequence ID" value="EOD06948"/>
    <property type="gene ID" value="EMIHUDRAFT_218669"/>
</dbReference>
<organism evidence="3 4">
    <name type="scientific">Emiliania huxleyi (strain CCMP1516)</name>
    <dbReference type="NCBI Taxonomy" id="280463"/>
    <lineage>
        <taxon>Eukaryota</taxon>
        <taxon>Haptista</taxon>
        <taxon>Haptophyta</taxon>
        <taxon>Prymnesiophyceae</taxon>
        <taxon>Isochrysidales</taxon>
        <taxon>Noelaerhabdaceae</taxon>
        <taxon>Emiliania</taxon>
    </lineage>
</organism>
<dbReference type="PaxDb" id="2903-EOD06948"/>
<keyword evidence="2" id="KW-0732">Signal</keyword>
<protein>
    <submittedName>
        <fullName evidence="3">Uncharacterized protein</fullName>
    </submittedName>
</protein>
<sequence>MRLSMRLLLLGVLAGLVAAEGPTLIEGDALGSDSVVHASIDGHSTEAARSAPPGFETAGGTSQRQAGGASRNMLGVPTDVQRKIDNRGSLGGPRKTCSAFDGCRGGGDYAEKMVSVELAGAGAAGSSAHHAPSASASLGEDACAEAAKSEKCVMNECACATSESWDASGTCGADGGETLGQSRPTIEIAQGEKLHQTGARDASGTCGADGGETLGQSRPTIEIAQGEKLHQTGARGFVRAIVDKISTLVTVTQQGPLRSERMACADLSQENAAEDAVLMVAVLPFAHERGATAAATTSGPRAFAGDTDHGRFDLSQWLSGGRGALLSIRCGTWVSFATLSVCAGMCVVLMWRRRTLAALQRRWAWLHVNNFDEVKGTAQLSLFSRMKYGHTPSIKQWVDVLEQRLSALAPAGARICIAGSSCGLVPNCANLVVDELVRRTGGRYRRVHVSVSLPKDQSLRSLNYCNLSMAEREAEMATRSVRVLEPEVLGESDAVLVVDDIISTGLHEQQLREALSKHIDERRLGFWYFIALSPESDPKTEYALAHALYPDATKLCCDIAASPDGAHQITKRMLTFLLTGDLPPDFAHLSALPAGFIRRLLDTLDSSGLRHLPSYQAGCCALAELHQRASVATRRLVARAPVPDVNACMDRVELRAGEKLVWHFRHGESAANAAGQVASEADGDRGDGLCTERQRHEADADYADARLTATGIAQAQARRADLGVWRRRPSLIVSSPLTRALQTAAYIFADDLAAGVPLVVRPELREFFPNLAQDAGRPLAALRSDPAIRALPNASVVLSALSNEACAQWRHEWDEWQANGSATGARARSWQAHCADGGRIADFKAWLHGQGHTFVATVSHYGTVNALVNHEPCVEASGQPRRPAEEVGGRNAFAWRLGVLPPEGGMKISMPNCGHLALVYSEEDSEAD</sequence>
<dbReference type="InterPro" id="IPR029033">
    <property type="entry name" value="His_PPase_superfam"/>
</dbReference>
<dbReference type="RefSeq" id="XP_005759377.1">
    <property type="nucleotide sequence ID" value="XM_005759320.1"/>
</dbReference>
<dbReference type="CDD" id="cd07067">
    <property type="entry name" value="HP_PGM_like"/>
    <property type="match status" value="1"/>
</dbReference>
<keyword evidence="4" id="KW-1185">Reference proteome</keyword>
<evidence type="ECO:0000256" key="2">
    <source>
        <dbReference type="SAM" id="SignalP"/>
    </source>
</evidence>
<evidence type="ECO:0000256" key="1">
    <source>
        <dbReference type="SAM" id="MobiDB-lite"/>
    </source>
</evidence>
<feature type="region of interest" description="Disordered" evidence="1">
    <location>
        <begin position="43"/>
        <end position="74"/>
    </location>
</feature>
<dbReference type="GO" id="GO:0016791">
    <property type="term" value="F:phosphatase activity"/>
    <property type="evidence" value="ECO:0007669"/>
    <property type="project" value="TreeGrafter"/>
</dbReference>
<dbReference type="PANTHER" id="PTHR48100:SF1">
    <property type="entry name" value="HISTIDINE PHOSPHATASE FAMILY PROTEIN-RELATED"/>
    <property type="match status" value="1"/>
</dbReference>
<dbReference type="SUPFAM" id="SSF53254">
    <property type="entry name" value="Phosphoglycerate mutase-like"/>
    <property type="match status" value="1"/>
</dbReference>
<reference evidence="4" key="1">
    <citation type="journal article" date="2013" name="Nature">
        <title>Pan genome of the phytoplankton Emiliania underpins its global distribution.</title>
        <authorList>
            <person name="Read B.A."/>
            <person name="Kegel J."/>
            <person name="Klute M.J."/>
            <person name="Kuo A."/>
            <person name="Lefebvre S.C."/>
            <person name="Maumus F."/>
            <person name="Mayer C."/>
            <person name="Miller J."/>
            <person name="Monier A."/>
            <person name="Salamov A."/>
            <person name="Young J."/>
            <person name="Aguilar M."/>
            <person name="Claverie J.M."/>
            <person name="Frickenhaus S."/>
            <person name="Gonzalez K."/>
            <person name="Herman E.K."/>
            <person name="Lin Y.C."/>
            <person name="Napier J."/>
            <person name="Ogata H."/>
            <person name="Sarno A.F."/>
            <person name="Shmutz J."/>
            <person name="Schroeder D."/>
            <person name="de Vargas C."/>
            <person name="Verret F."/>
            <person name="von Dassow P."/>
            <person name="Valentin K."/>
            <person name="Van de Peer Y."/>
            <person name="Wheeler G."/>
            <person name="Dacks J.B."/>
            <person name="Delwiche C.F."/>
            <person name="Dyhrman S.T."/>
            <person name="Glockner G."/>
            <person name="John U."/>
            <person name="Richards T."/>
            <person name="Worden A.Z."/>
            <person name="Zhang X."/>
            <person name="Grigoriev I.V."/>
            <person name="Allen A.E."/>
            <person name="Bidle K."/>
            <person name="Borodovsky M."/>
            <person name="Bowler C."/>
            <person name="Brownlee C."/>
            <person name="Cock J.M."/>
            <person name="Elias M."/>
            <person name="Gladyshev V.N."/>
            <person name="Groth M."/>
            <person name="Guda C."/>
            <person name="Hadaegh A."/>
            <person name="Iglesias-Rodriguez M.D."/>
            <person name="Jenkins J."/>
            <person name="Jones B.M."/>
            <person name="Lawson T."/>
            <person name="Leese F."/>
            <person name="Lindquist E."/>
            <person name="Lobanov A."/>
            <person name="Lomsadze A."/>
            <person name="Malik S.B."/>
            <person name="Marsh M.E."/>
            <person name="Mackinder L."/>
            <person name="Mock T."/>
            <person name="Mueller-Roeber B."/>
            <person name="Pagarete A."/>
            <person name="Parker M."/>
            <person name="Probert I."/>
            <person name="Quesneville H."/>
            <person name="Raines C."/>
            <person name="Rensing S.A."/>
            <person name="Riano-Pachon D.M."/>
            <person name="Richier S."/>
            <person name="Rokitta S."/>
            <person name="Shiraiwa Y."/>
            <person name="Soanes D.M."/>
            <person name="van der Giezen M."/>
            <person name="Wahlund T.M."/>
            <person name="Williams B."/>
            <person name="Wilson W."/>
            <person name="Wolfe G."/>
            <person name="Wurch L.L."/>
        </authorList>
    </citation>
    <scope>NUCLEOTIDE SEQUENCE</scope>
</reference>
<proteinExistence type="predicted"/>
<feature type="chain" id="PRO_5044224070" evidence="2">
    <location>
        <begin position="20"/>
        <end position="928"/>
    </location>
</feature>
<feature type="region of interest" description="Disordered" evidence="1">
    <location>
        <begin position="196"/>
        <end position="215"/>
    </location>
</feature>
<dbReference type="InterPro" id="IPR050275">
    <property type="entry name" value="PGM_Phosphatase"/>
</dbReference>
<dbReference type="Proteomes" id="UP000013827">
    <property type="component" value="Unassembled WGS sequence"/>
</dbReference>
<feature type="signal peptide" evidence="2">
    <location>
        <begin position="1"/>
        <end position="19"/>
    </location>
</feature>
<dbReference type="PANTHER" id="PTHR48100">
    <property type="entry name" value="BROAD-SPECIFICITY PHOSPHATASE YOR283W-RELATED"/>
    <property type="match status" value="1"/>
</dbReference>
<evidence type="ECO:0000313" key="4">
    <source>
        <dbReference type="Proteomes" id="UP000013827"/>
    </source>
</evidence>
<evidence type="ECO:0000313" key="3">
    <source>
        <dbReference type="EnsemblProtists" id="EOD06948"/>
    </source>
</evidence>
<dbReference type="Gene3D" id="3.40.50.1240">
    <property type="entry name" value="Phosphoglycerate mutase-like"/>
    <property type="match status" value="1"/>
</dbReference>
<dbReference type="HOGENOM" id="CLU_324514_0_0_1"/>
<dbReference type="GO" id="GO:0005737">
    <property type="term" value="C:cytoplasm"/>
    <property type="evidence" value="ECO:0007669"/>
    <property type="project" value="TreeGrafter"/>
</dbReference>
<dbReference type="InterPro" id="IPR013078">
    <property type="entry name" value="His_Pase_superF_clade-1"/>
</dbReference>